<protein>
    <recommendedName>
        <fullName evidence="2">BTB domain-containing protein</fullName>
    </recommendedName>
</protein>
<dbReference type="SMART" id="SM00225">
    <property type="entry name" value="BTB"/>
    <property type="match status" value="1"/>
</dbReference>
<organism evidence="3 4">
    <name type="scientific">Blomia tropicalis</name>
    <name type="common">Mite</name>
    <dbReference type="NCBI Taxonomy" id="40697"/>
    <lineage>
        <taxon>Eukaryota</taxon>
        <taxon>Metazoa</taxon>
        <taxon>Ecdysozoa</taxon>
        <taxon>Arthropoda</taxon>
        <taxon>Chelicerata</taxon>
        <taxon>Arachnida</taxon>
        <taxon>Acari</taxon>
        <taxon>Acariformes</taxon>
        <taxon>Sarcoptiformes</taxon>
        <taxon>Astigmata</taxon>
        <taxon>Glycyphagoidea</taxon>
        <taxon>Echimyopodidae</taxon>
        <taxon>Blomia</taxon>
    </lineage>
</organism>
<feature type="region of interest" description="Disordered" evidence="1">
    <location>
        <begin position="1"/>
        <end position="22"/>
    </location>
</feature>
<dbReference type="PANTHER" id="PTHR24413">
    <property type="entry name" value="SPECKLE-TYPE POZ PROTEIN"/>
    <property type="match status" value="1"/>
</dbReference>
<evidence type="ECO:0000256" key="1">
    <source>
        <dbReference type="SAM" id="MobiDB-lite"/>
    </source>
</evidence>
<dbReference type="Gene3D" id="3.30.710.10">
    <property type="entry name" value="Potassium Channel Kv1.1, Chain A"/>
    <property type="match status" value="1"/>
</dbReference>
<name>A0A9Q0MAB8_BLOTA</name>
<reference evidence="3" key="1">
    <citation type="submission" date="2022-12" db="EMBL/GenBank/DDBJ databases">
        <title>Genome assemblies of Blomia tropicalis.</title>
        <authorList>
            <person name="Cui Y."/>
        </authorList>
    </citation>
    <scope>NUCLEOTIDE SEQUENCE</scope>
    <source>
        <tissue evidence="3">Adult mites</tissue>
    </source>
</reference>
<feature type="domain" description="BTB" evidence="2">
    <location>
        <begin position="297"/>
        <end position="357"/>
    </location>
</feature>
<dbReference type="SUPFAM" id="SSF54695">
    <property type="entry name" value="POZ domain"/>
    <property type="match status" value="1"/>
</dbReference>
<dbReference type="OMA" id="YNWRITH"/>
<dbReference type="PROSITE" id="PS50097">
    <property type="entry name" value="BTB"/>
    <property type="match status" value="1"/>
</dbReference>
<dbReference type="EMBL" id="JAPWDV010000001">
    <property type="protein sequence ID" value="KAJ6222708.1"/>
    <property type="molecule type" value="Genomic_DNA"/>
</dbReference>
<dbReference type="Pfam" id="PF00651">
    <property type="entry name" value="BTB"/>
    <property type="match status" value="1"/>
</dbReference>
<evidence type="ECO:0000259" key="2">
    <source>
        <dbReference type="PROSITE" id="PS50097"/>
    </source>
</evidence>
<sequence length="457" mass="51974">MSRENTPVPSTDLMMSKTNSVQSGTPMTLVPAAVHEEYYQSPVILYDKRSTISISYNWRITHSDYLRWFEHLNPQRSWYFGNDAIKLRLHLSFDNNTQNECISLERCRNLKKDGKMGVSESESIPDELILNSYSLNSYTNSHASDKAIKIGLGKKVTLWTTNHVFSEFDTVRDKTIRCEFKFTRVIQNQADRQPKNVQNSKLSYEISNELSGDPCQSHLDTTENIGVDDNYDWLAPPPYKPLVEPVNHSQNESVSDVSTVSDVTSMNVFKADSTKTSSISERTQNRMKMLRKNGKYSDMFFEVSEVEIPAHKCMLSNASAVFDSLMGKLEPNQKLAIDDLTIEPDAVSAMLDYLYFGSDSETIQRYASQMFKLAKKFDLVDLIEECERYLKEDITVESVCKVLLTSHENGFDDLKQKAIEFININSSEVMATDGWKEMILGNASLLAQLYAARVSTS</sequence>
<comment type="caution">
    <text evidence="3">The sequence shown here is derived from an EMBL/GenBank/DDBJ whole genome shotgun (WGS) entry which is preliminary data.</text>
</comment>
<proteinExistence type="predicted"/>
<dbReference type="Gene3D" id="1.25.40.420">
    <property type="match status" value="1"/>
</dbReference>
<keyword evidence="4" id="KW-1185">Reference proteome</keyword>
<dbReference type="InterPro" id="IPR011333">
    <property type="entry name" value="SKP1/BTB/POZ_sf"/>
</dbReference>
<evidence type="ECO:0000313" key="4">
    <source>
        <dbReference type="Proteomes" id="UP001142055"/>
    </source>
</evidence>
<evidence type="ECO:0000313" key="3">
    <source>
        <dbReference type="EMBL" id="KAJ6222708.1"/>
    </source>
</evidence>
<dbReference type="InterPro" id="IPR000210">
    <property type="entry name" value="BTB/POZ_dom"/>
</dbReference>
<dbReference type="AlphaFoldDB" id="A0A9Q0MAB8"/>
<gene>
    <name evidence="3" type="ORF">RDWZM_001253</name>
</gene>
<accession>A0A9Q0MAB8</accession>
<dbReference type="Proteomes" id="UP001142055">
    <property type="component" value="Chromosome 1"/>
</dbReference>